<dbReference type="EMBL" id="CM046109">
    <property type="protein sequence ID" value="KAI8441994.1"/>
    <property type="molecule type" value="Genomic_DNA"/>
</dbReference>
<gene>
    <name evidence="1" type="ORF">MSG28_005655</name>
</gene>
<evidence type="ECO:0000313" key="2">
    <source>
        <dbReference type="Proteomes" id="UP001064048"/>
    </source>
</evidence>
<reference evidence="1 2" key="1">
    <citation type="journal article" date="2022" name="Genome Biol. Evol.">
        <title>The Spruce Budworm Genome: Reconstructing the Evolutionary History of Antifreeze Proteins.</title>
        <authorList>
            <person name="Beliveau C."/>
            <person name="Gagne P."/>
            <person name="Picq S."/>
            <person name="Vernygora O."/>
            <person name="Keeling C.I."/>
            <person name="Pinkney K."/>
            <person name="Doucet D."/>
            <person name="Wen F."/>
            <person name="Johnston J.S."/>
            <person name="Maaroufi H."/>
            <person name="Boyle B."/>
            <person name="Laroche J."/>
            <person name="Dewar K."/>
            <person name="Juretic N."/>
            <person name="Blackburn G."/>
            <person name="Nisole A."/>
            <person name="Brunet B."/>
            <person name="Brandao M."/>
            <person name="Lumley L."/>
            <person name="Duan J."/>
            <person name="Quan G."/>
            <person name="Lucarotti C.J."/>
            <person name="Roe A.D."/>
            <person name="Sperling F.A.H."/>
            <person name="Levesque R.C."/>
            <person name="Cusson M."/>
        </authorList>
    </citation>
    <scope>NUCLEOTIDE SEQUENCE [LARGE SCALE GENOMIC DNA]</scope>
    <source>
        <strain evidence="1">Glfc:IPQL:Cfum</strain>
    </source>
</reference>
<sequence>MQIKEKNNVVVDDDSYHLGDFFLDYMNQPTEDHIWQIDAGTGEIESKLSVKSRSIRLAKCLRNAGLGPGDVIVVSGWNHLDVHIPFYAAFMNGHPLAGVDPLYEFEEVKQLFDTIKPKLAFCEVERLKDFDRAAKEVGLSMKLVTFHGDDDYSYDQFIKDYDDQTPEEEFKAATFDTNKIYAWLISTSGTTGRPKVAAFKHQDCLKILRLNKVLWENSITANHIKLQTSSPITLDHAIDIINKYKIVDPDTGLVISEPNKTGELWTKGPRFAIDAATGETESKLSVKSRSIRLARCLRNAGLQPGDVLMVSGRNHLDVHIPFYAGFMNGLPLAESILCINMVSFSF</sequence>
<protein>
    <submittedName>
        <fullName evidence="1">Uncharacterized protein</fullName>
    </submittedName>
</protein>
<evidence type="ECO:0000313" key="1">
    <source>
        <dbReference type="EMBL" id="KAI8441994.1"/>
    </source>
</evidence>
<proteinExistence type="predicted"/>
<comment type="caution">
    <text evidence="1">The sequence shown here is derived from an EMBL/GenBank/DDBJ whole genome shotgun (WGS) entry which is preliminary data.</text>
</comment>
<dbReference type="Proteomes" id="UP001064048">
    <property type="component" value="Chromosome 9"/>
</dbReference>
<name>A0ACC0KZK8_CHOFU</name>
<accession>A0ACC0KZK8</accession>
<keyword evidence="2" id="KW-1185">Reference proteome</keyword>
<organism evidence="1 2">
    <name type="scientific">Choristoneura fumiferana</name>
    <name type="common">Spruce budworm moth</name>
    <name type="synonym">Archips fumiferana</name>
    <dbReference type="NCBI Taxonomy" id="7141"/>
    <lineage>
        <taxon>Eukaryota</taxon>
        <taxon>Metazoa</taxon>
        <taxon>Ecdysozoa</taxon>
        <taxon>Arthropoda</taxon>
        <taxon>Hexapoda</taxon>
        <taxon>Insecta</taxon>
        <taxon>Pterygota</taxon>
        <taxon>Neoptera</taxon>
        <taxon>Endopterygota</taxon>
        <taxon>Lepidoptera</taxon>
        <taxon>Glossata</taxon>
        <taxon>Ditrysia</taxon>
        <taxon>Tortricoidea</taxon>
        <taxon>Tortricidae</taxon>
        <taxon>Tortricinae</taxon>
        <taxon>Choristoneura</taxon>
    </lineage>
</organism>